<organism evidence="2 3">
    <name type="scientific">Halocaridina rubra</name>
    <name type="common">Hawaiian red shrimp</name>
    <dbReference type="NCBI Taxonomy" id="373956"/>
    <lineage>
        <taxon>Eukaryota</taxon>
        <taxon>Metazoa</taxon>
        <taxon>Ecdysozoa</taxon>
        <taxon>Arthropoda</taxon>
        <taxon>Crustacea</taxon>
        <taxon>Multicrustacea</taxon>
        <taxon>Malacostraca</taxon>
        <taxon>Eumalacostraca</taxon>
        <taxon>Eucarida</taxon>
        <taxon>Decapoda</taxon>
        <taxon>Pleocyemata</taxon>
        <taxon>Caridea</taxon>
        <taxon>Atyoidea</taxon>
        <taxon>Atyidae</taxon>
        <taxon>Halocaridina</taxon>
    </lineage>
</organism>
<gene>
    <name evidence="2" type="ORF">SK128_018999</name>
</gene>
<evidence type="ECO:0000313" key="3">
    <source>
        <dbReference type="Proteomes" id="UP001381693"/>
    </source>
</evidence>
<dbReference type="SUPFAM" id="SSF63748">
    <property type="entry name" value="Tudor/PWWP/MBT"/>
    <property type="match status" value="1"/>
</dbReference>
<feature type="domain" description="Tudor" evidence="1">
    <location>
        <begin position="106"/>
        <end position="226"/>
    </location>
</feature>
<dbReference type="Proteomes" id="UP001381693">
    <property type="component" value="Unassembled WGS sequence"/>
</dbReference>
<protein>
    <recommendedName>
        <fullName evidence="1">Tudor domain-containing protein</fullName>
    </recommendedName>
</protein>
<dbReference type="Pfam" id="PF00567">
    <property type="entry name" value="TUDOR"/>
    <property type="match status" value="1"/>
</dbReference>
<dbReference type="AlphaFoldDB" id="A0AAN8X0U3"/>
<evidence type="ECO:0000259" key="1">
    <source>
        <dbReference type="Pfam" id="PF00567"/>
    </source>
</evidence>
<dbReference type="Gene3D" id="2.30.30.140">
    <property type="match status" value="1"/>
</dbReference>
<dbReference type="InterPro" id="IPR002999">
    <property type="entry name" value="Tudor"/>
</dbReference>
<dbReference type="PANTHER" id="PTHR22948">
    <property type="entry name" value="TUDOR DOMAIN CONTAINING PROTEIN"/>
    <property type="match status" value="1"/>
</dbReference>
<reference evidence="2 3" key="1">
    <citation type="submission" date="2023-11" db="EMBL/GenBank/DDBJ databases">
        <title>Halocaridina rubra genome assembly.</title>
        <authorList>
            <person name="Smith C."/>
        </authorList>
    </citation>
    <scope>NUCLEOTIDE SEQUENCE [LARGE SCALE GENOMIC DNA]</scope>
    <source>
        <strain evidence="2">EP-1</strain>
        <tissue evidence="2">Whole</tissue>
    </source>
</reference>
<proteinExistence type="predicted"/>
<dbReference type="InterPro" id="IPR050621">
    <property type="entry name" value="Tudor_domain_containing"/>
</dbReference>
<name>A0AAN8X0U3_HALRR</name>
<sequence>MAENSLLTTVQRSKRTYITLGKILWIRKLVTTAIYPTIKSCLPREDRVHLARLHCEHQSALLKCQKRMNSTINVEIYHRPEKQLTKSENNSMLAMPVIPYNDDWNPIMISHVESPELFFVHLVNNISANIDRFHENLNAHYALNMEILNGKELPVGSYWAVHCESAWYRGMVLDNVISAQKVKDSSKVIKVRLVDYGDTAYVKMCDIRGLHDDFIYMPILAVPCSLVPVVSGVTRNSLSPEARKEKFIIECGGENALLNANFLLADS</sequence>
<comment type="caution">
    <text evidence="2">The sequence shown here is derived from an EMBL/GenBank/DDBJ whole genome shotgun (WGS) entry which is preliminary data.</text>
</comment>
<accession>A0AAN8X0U3</accession>
<evidence type="ECO:0000313" key="2">
    <source>
        <dbReference type="EMBL" id="KAK7069994.1"/>
    </source>
</evidence>
<dbReference type="EMBL" id="JAXCGZ010015617">
    <property type="protein sequence ID" value="KAK7069994.1"/>
    <property type="molecule type" value="Genomic_DNA"/>
</dbReference>
<keyword evidence="3" id="KW-1185">Reference proteome</keyword>
<dbReference type="PANTHER" id="PTHR22948:SF29">
    <property type="entry name" value="FI02030P-RELATED"/>
    <property type="match status" value="1"/>
</dbReference>